<dbReference type="Gene3D" id="3.20.20.450">
    <property type="entry name" value="EAL domain"/>
    <property type="match status" value="1"/>
</dbReference>
<sequence>MSAPTDKSAKTESPFPTATSLVGAYGEQLFRILEQACSGFVLLDAQNRAQRWNEGYLQLFPWLAQSLKVGSSLQAVLQTACAAERHSSVAAAHLSTLSRQLPSAQATLPNGREVLLAIHPISASYSLLTCKEIISDSNDADDLTFFDALTQLPNRRLLLDRLSQAMIQSERTGWRGALLTIDMNAGEALQQTGGSASASHLQQEIAQRLFSCMRACDSVARVDAEHFVIMISDLSPDPDLASLLVERLGERLQDSLNAGYTVSGMSFKLQANIGATLFGPHSRSASELLNQAESAMYRLRDEESRGLHFFRPEQLMAPTDRSLLEQELGKAMRLNQFEMQFQPQYSVHGTATGLEALLRWRHPVRGLVPPRIFLAVAEDSNIIVPLGLWSIRATCEQMARWKNDAQLNHLPVSVNISPRQLQQPDFVEQLESILSQTGIAPTLLILELSNRSLQPLDADLATVLGQLNTMGVRLSLDDFGNGAGNQDVLARLPLFQVKLSQTLVQRLGPNNASDAAAQTAIALAQRAQVLLVASGVETLEQRALLAQHGCQHFMGYLFSAPVPAHQLKSLLHMPQVGQLRKAA</sequence>
<dbReference type="CDD" id="cd01949">
    <property type="entry name" value="GGDEF"/>
    <property type="match status" value="1"/>
</dbReference>
<dbReference type="PROSITE" id="PS50883">
    <property type="entry name" value="EAL"/>
    <property type="match status" value="1"/>
</dbReference>
<dbReference type="SMART" id="SM00267">
    <property type="entry name" value="GGDEF"/>
    <property type="match status" value="1"/>
</dbReference>
<dbReference type="CDD" id="cd01948">
    <property type="entry name" value="EAL"/>
    <property type="match status" value="1"/>
</dbReference>
<evidence type="ECO:0000259" key="1">
    <source>
        <dbReference type="PROSITE" id="PS50883"/>
    </source>
</evidence>
<dbReference type="InterPro" id="IPR050706">
    <property type="entry name" value="Cyclic-di-GMP_PDE-like"/>
</dbReference>
<reference evidence="3 4" key="1">
    <citation type="submission" date="2023-05" db="EMBL/GenBank/DDBJ databases">
        <authorList>
            <person name="Yin Y."/>
            <person name="Lu Z."/>
        </authorList>
    </citation>
    <scope>NUCLEOTIDE SEQUENCE [LARGE SCALE GENOMIC DNA]</scope>
    <source>
        <strain evidence="3 4">ZM22</strain>
    </source>
</reference>
<dbReference type="RefSeq" id="WP_283487562.1">
    <property type="nucleotide sequence ID" value="NZ_CP125947.1"/>
</dbReference>
<protein>
    <submittedName>
        <fullName evidence="3">EAL domain-containing protein</fullName>
    </submittedName>
</protein>
<dbReference type="Pfam" id="PF00990">
    <property type="entry name" value="GGDEF"/>
    <property type="match status" value="1"/>
</dbReference>
<name>A0ABY8SYV7_9BURK</name>
<feature type="domain" description="EAL" evidence="1">
    <location>
        <begin position="321"/>
        <end position="575"/>
    </location>
</feature>
<accession>A0ABY8SYV7</accession>
<dbReference type="EMBL" id="CP125947">
    <property type="protein sequence ID" value="WHS66486.1"/>
    <property type="molecule type" value="Genomic_DNA"/>
</dbReference>
<organism evidence="3 4">
    <name type="scientific">Comamonas resistens</name>
    <dbReference type="NCBI Taxonomy" id="3046670"/>
    <lineage>
        <taxon>Bacteria</taxon>
        <taxon>Pseudomonadati</taxon>
        <taxon>Pseudomonadota</taxon>
        <taxon>Betaproteobacteria</taxon>
        <taxon>Burkholderiales</taxon>
        <taxon>Comamonadaceae</taxon>
        <taxon>Comamonas</taxon>
    </lineage>
</organism>
<dbReference type="NCBIfam" id="TIGR00254">
    <property type="entry name" value="GGDEF"/>
    <property type="match status" value="1"/>
</dbReference>
<gene>
    <name evidence="3" type="ORF">QMY55_04925</name>
</gene>
<dbReference type="InterPro" id="IPR029787">
    <property type="entry name" value="Nucleotide_cyclase"/>
</dbReference>
<dbReference type="Proteomes" id="UP001240697">
    <property type="component" value="Chromosome"/>
</dbReference>
<dbReference type="InterPro" id="IPR035919">
    <property type="entry name" value="EAL_sf"/>
</dbReference>
<evidence type="ECO:0000313" key="3">
    <source>
        <dbReference type="EMBL" id="WHS66486.1"/>
    </source>
</evidence>
<dbReference type="PANTHER" id="PTHR33121:SF70">
    <property type="entry name" value="SIGNALING PROTEIN YKOW"/>
    <property type="match status" value="1"/>
</dbReference>
<keyword evidence="4" id="KW-1185">Reference proteome</keyword>
<dbReference type="PANTHER" id="PTHR33121">
    <property type="entry name" value="CYCLIC DI-GMP PHOSPHODIESTERASE PDEF"/>
    <property type="match status" value="1"/>
</dbReference>
<evidence type="ECO:0000313" key="4">
    <source>
        <dbReference type="Proteomes" id="UP001240697"/>
    </source>
</evidence>
<dbReference type="SMART" id="SM00052">
    <property type="entry name" value="EAL"/>
    <property type="match status" value="1"/>
</dbReference>
<dbReference type="Gene3D" id="3.30.70.270">
    <property type="match status" value="1"/>
</dbReference>
<dbReference type="InterPro" id="IPR043128">
    <property type="entry name" value="Rev_trsase/Diguanyl_cyclase"/>
</dbReference>
<proteinExistence type="predicted"/>
<dbReference type="PROSITE" id="PS50887">
    <property type="entry name" value="GGDEF"/>
    <property type="match status" value="1"/>
</dbReference>
<dbReference type="Pfam" id="PF00563">
    <property type="entry name" value="EAL"/>
    <property type="match status" value="1"/>
</dbReference>
<dbReference type="InterPro" id="IPR000160">
    <property type="entry name" value="GGDEF_dom"/>
</dbReference>
<dbReference type="SUPFAM" id="SSF55073">
    <property type="entry name" value="Nucleotide cyclase"/>
    <property type="match status" value="1"/>
</dbReference>
<dbReference type="InterPro" id="IPR001633">
    <property type="entry name" value="EAL_dom"/>
</dbReference>
<feature type="domain" description="GGDEF" evidence="2">
    <location>
        <begin position="174"/>
        <end position="312"/>
    </location>
</feature>
<evidence type="ECO:0000259" key="2">
    <source>
        <dbReference type="PROSITE" id="PS50887"/>
    </source>
</evidence>
<dbReference type="SUPFAM" id="SSF141868">
    <property type="entry name" value="EAL domain-like"/>
    <property type="match status" value="1"/>
</dbReference>